<evidence type="ECO:0000256" key="2">
    <source>
        <dbReference type="ARBA" id="ARBA00005466"/>
    </source>
</evidence>
<dbReference type="PROSITE" id="PS51387">
    <property type="entry name" value="FAD_PCMH"/>
    <property type="match status" value="1"/>
</dbReference>
<evidence type="ECO:0000256" key="4">
    <source>
        <dbReference type="ARBA" id="ARBA00022827"/>
    </source>
</evidence>
<dbReference type="InterPro" id="IPR006094">
    <property type="entry name" value="Oxid_FAD_bind_N"/>
</dbReference>
<evidence type="ECO:0000256" key="6">
    <source>
        <dbReference type="SAM" id="MobiDB-lite"/>
    </source>
</evidence>
<dbReference type="PROSITE" id="PS51257">
    <property type="entry name" value="PROKAR_LIPOPROTEIN"/>
    <property type="match status" value="1"/>
</dbReference>
<comment type="cofactor">
    <cofactor evidence="1">
        <name>FAD</name>
        <dbReference type="ChEBI" id="CHEBI:57692"/>
    </cofactor>
</comment>
<dbReference type="InterPro" id="IPR006311">
    <property type="entry name" value="TAT_signal"/>
</dbReference>
<dbReference type="SUPFAM" id="SSF56176">
    <property type="entry name" value="FAD-binding/transporter-associated domain-like"/>
    <property type="match status" value="1"/>
</dbReference>
<gene>
    <name evidence="9" type="ORF">QRX50_03685</name>
</gene>
<dbReference type="EMBL" id="CP127294">
    <property type="protein sequence ID" value="WIX79914.1"/>
    <property type="molecule type" value="Genomic_DNA"/>
</dbReference>
<comment type="similarity">
    <text evidence="2">Belongs to the oxygen-dependent FAD-linked oxidoreductase family.</text>
</comment>
<dbReference type="InterPro" id="IPR036318">
    <property type="entry name" value="FAD-bd_PCMH-like_sf"/>
</dbReference>
<evidence type="ECO:0000256" key="3">
    <source>
        <dbReference type="ARBA" id="ARBA00022630"/>
    </source>
</evidence>
<dbReference type="PANTHER" id="PTHR42973">
    <property type="entry name" value="BINDING OXIDOREDUCTASE, PUTATIVE (AFU_ORTHOLOGUE AFUA_1G17690)-RELATED"/>
    <property type="match status" value="1"/>
</dbReference>
<dbReference type="Pfam" id="PF01565">
    <property type="entry name" value="FAD_binding_4"/>
    <property type="match status" value="1"/>
</dbReference>
<evidence type="ECO:0000313" key="10">
    <source>
        <dbReference type="Proteomes" id="UP001236014"/>
    </source>
</evidence>
<dbReference type="InterPro" id="IPR016167">
    <property type="entry name" value="FAD-bd_PCMH_sub1"/>
</dbReference>
<evidence type="ECO:0000256" key="7">
    <source>
        <dbReference type="SAM" id="SignalP"/>
    </source>
</evidence>
<dbReference type="PROSITE" id="PS51318">
    <property type="entry name" value="TAT"/>
    <property type="match status" value="1"/>
</dbReference>
<accession>A0A9Y2MYC0</accession>
<feature type="chain" id="PRO_5040736019" evidence="7">
    <location>
        <begin position="22"/>
        <end position="485"/>
    </location>
</feature>
<dbReference type="InterPro" id="IPR050416">
    <property type="entry name" value="FAD-linked_Oxidoreductase"/>
</dbReference>
<dbReference type="Gene3D" id="3.30.465.10">
    <property type="match status" value="1"/>
</dbReference>
<organism evidence="9 10">
    <name type="scientific">Amycolatopsis carbonis</name>
    <dbReference type="NCBI Taxonomy" id="715471"/>
    <lineage>
        <taxon>Bacteria</taxon>
        <taxon>Bacillati</taxon>
        <taxon>Actinomycetota</taxon>
        <taxon>Actinomycetes</taxon>
        <taxon>Pseudonocardiales</taxon>
        <taxon>Pseudonocardiaceae</taxon>
        <taxon>Amycolatopsis</taxon>
    </lineage>
</organism>
<dbReference type="InterPro" id="IPR016166">
    <property type="entry name" value="FAD-bd_PCMH"/>
</dbReference>
<dbReference type="KEGG" id="acab:QRX50_03685"/>
<proteinExistence type="inferred from homology"/>
<keyword evidence="3" id="KW-0285">Flavoprotein</keyword>
<keyword evidence="7" id="KW-0732">Signal</keyword>
<dbReference type="GO" id="GO:0071949">
    <property type="term" value="F:FAD binding"/>
    <property type="evidence" value="ECO:0007669"/>
    <property type="project" value="InterPro"/>
</dbReference>
<dbReference type="Gene3D" id="3.30.43.10">
    <property type="entry name" value="Uridine Diphospho-n-acetylenolpyruvylglucosamine Reductase, domain 2"/>
    <property type="match status" value="1"/>
</dbReference>
<evidence type="ECO:0000256" key="1">
    <source>
        <dbReference type="ARBA" id="ARBA00001974"/>
    </source>
</evidence>
<evidence type="ECO:0000256" key="5">
    <source>
        <dbReference type="ARBA" id="ARBA00023002"/>
    </source>
</evidence>
<sequence>MTVGRRTLLRAAGLATLGAVAAACSPDSAPPQQPPGSATPTTTAPPPSTKPSGPPDWNALKSKLSGDLVLPGDGGFATAKRGFNPLFDGHTPAAVAKVRNPEDVQACFETAAQRLPIAARSGGHSYAGYSVPDGGLIVDVGSMSSVQVQGDQVVIGAGARLGDVYAALAKAGRCLPAGSCPTVGIAGLTLGGGIGVVARKYGLTCDHLVSAQVVTPDGKLRTAGADSEPDLFWALRGGGGGNFGIVTSFTFRTDPAPGITVFSLHFPGGSAGDVLDAWQQWLPTTPPELWSNLVVSGGSPVSCRVGGAFVGGTAELTTLLGKLNASPSSRTMKSLSYGGAMNYFSGSSARQTFVASSRIITDPVAGAKVSDLAAGHKGMDLLIDGLGGAVADVAPADTAFPHRKALASIQVYAPATTGNHAGVAKSVSTVVSGLADAGASGGYVNYLDPAMPDWKTAYYGDNAARLDQVAKTYDPDGVLKFAQSA</sequence>
<dbReference type="InterPro" id="IPR016169">
    <property type="entry name" value="FAD-bd_PCMH_sub2"/>
</dbReference>
<evidence type="ECO:0000313" key="9">
    <source>
        <dbReference type="EMBL" id="WIX79914.1"/>
    </source>
</evidence>
<dbReference type="RefSeq" id="WP_285970590.1">
    <property type="nucleotide sequence ID" value="NZ_CP127294.1"/>
</dbReference>
<feature type="signal peptide" evidence="7">
    <location>
        <begin position="1"/>
        <end position="21"/>
    </location>
</feature>
<dbReference type="PANTHER" id="PTHR42973:SF39">
    <property type="entry name" value="FAD-BINDING PCMH-TYPE DOMAIN-CONTAINING PROTEIN"/>
    <property type="match status" value="1"/>
</dbReference>
<dbReference type="GO" id="GO:0016491">
    <property type="term" value="F:oxidoreductase activity"/>
    <property type="evidence" value="ECO:0007669"/>
    <property type="project" value="UniProtKB-KW"/>
</dbReference>
<keyword evidence="4" id="KW-0274">FAD</keyword>
<protein>
    <submittedName>
        <fullName evidence="9">FAD-binding oxidoreductase</fullName>
    </submittedName>
</protein>
<dbReference type="InterPro" id="IPR012951">
    <property type="entry name" value="BBE"/>
</dbReference>
<name>A0A9Y2MYC0_9PSEU</name>
<evidence type="ECO:0000259" key="8">
    <source>
        <dbReference type="PROSITE" id="PS51387"/>
    </source>
</evidence>
<feature type="compositionally biased region" description="Pro residues" evidence="6">
    <location>
        <begin position="43"/>
        <end position="54"/>
    </location>
</feature>
<dbReference type="Proteomes" id="UP001236014">
    <property type="component" value="Chromosome"/>
</dbReference>
<keyword evidence="5" id="KW-0560">Oxidoreductase</keyword>
<dbReference type="AlphaFoldDB" id="A0A9Y2MYC0"/>
<feature type="domain" description="FAD-binding PCMH-type" evidence="8">
    <location>
        <begin position="87"/>
        <end position="256"/>
    </location>
</feature>
<reference evidence="9 10" key="1">
    <citation type="submission" date="2023-06" db="EMBL/GenBank/DDBJ databases">
        <authorList>
            <person name="Oyuntsetseg B."/>
            <person name="Kim S.B."/>
        </authorList>
    </citation>
    <scope>NUCLEOTIDE SEQUENCE [LARGE SCALE GENOMIC DNA]</scope>
    <source>
        <strain evidence="9 10">2-15</strain>
    </source>
</reference>
<feature type="region of interest" description="Disordered" evidence="6">
    <location>
        <begin position="24"/>
        <end position="58"/>
    </location>
</feature>
<keyword evidence="10" id="KW-1185">Reference proteome</keyword>
<dbReference type="Gene3D" id="3.40.462.20">
    <property type="match status" value="1"/>
</dbReference>
<dbReference type="Pfam" id="PF08031">
    <property type="entry name" value="BBE"/>
    <property type="match status" value="1"/>
</dbReference>